<keyword evidence="3" id="KW-0812">Transmembrane</keyword>
<evidence type="ECO:0000256" key="2">
    <source>
        <dbReference type="ARBA" id="ARBA00034247"/>
    </source>
</evidence>
<comment type="caution">
    <text evidence="5">The sequence shown here is derived from an EMBL/GenBank/DDBJ whole genome shotgun (WGS) entry which is preliminary data.</text>
</comment>
<feature type="transmembrane region" description="Helical" evidence="3">
    <location>
        <begin position="12"/>
        <end position="35"/>
    </location>
</feature>
<dbReference type="Proteomes" id="UP001501476">
    <property type="component" value="Unassembled WGS sequence"/>
</dbReference>
<dbReference type="PROSITE" id="PS50887">
    <property type="entry name" value="GGDEF"/>
    <property type="match status" value="1"/>
</dbReference>
<keyword evidence="3" id="KW-1133">Transmembrane helix</keyword>
<dbReference type="PANTHER" id="PTHR45138">
    <property type="entry name" value="REGULATORY COMPONENTS OF SENSORY TRANSDUCTION SYSTEM"/>
    <property type="match status" value="1"/>
</dbReference>
<accession>A0ABP3D3P3</accession>
<dbReference type="InterPro" id="IPR000160">
    <property type="entry name" value="GGDEF_dom"/>
</dbReference>
<feature type="transmembrane region" description="Helical" evidence="3">
    <location>
        <begin position="67"/>
        <end position="87"/>
    </location>
</feature>
<dbReference type="CDD" id="cd01949">
    <property type="entry name" value="GGDEF"/>
    <property type="match status" value="1"/>
</dbReference>
<name>A0ABP3D3P3_9GAMM</name>
<evidence type="ECO:0000313" key="5">
    <source>
        <dbReference type="EMBL" id="GAA0222260.1"/>
    </source>
</evidence>
<dbReference type="Pfam" id="PF00990">
    <property type="entry name" value="GGDEF"/>
    <property type="match status" value="1"/>
</dbReference>
<feature type="domain" description="GGDEF" evidence="4">
    <location>
        <begin position="215"/>
        <end position="346"/>
    </location>
</feature>
<evidence type="ECO:0000259" key="4">
    <source>
        <dbReference type="PROSITE" id="PS50887"/>
    </source>
</evidence>
<dbReference type="SMART" id="SM00267">
    <property type="entry name" value="GGDEF"/>
    <property type="match status" value="1"/>
</dbReference>
<keyword evidence="3" id="KW-0472">Membrane</keyword>
<keyword evidence="6" id="KW-1185">Reference proteome</keyword>
<dbReference type="SUPFAM" id="SSF55073">
    <property type="entry name" value="Nucleotide cyclase"/>
    <property type="match status" value="1"/>
</dbReference>
<dbReference type="InterPro" id="IPR050469">
    <property type="entry name" value="Diguanylate_Cyclase"/>
</dbReference>
<dbReference type="EMBL" id="BAAADG010000004">
    <property type="protein sequence ID" value="GAA0222260.1"/>
    <property type="molecule type" value="Genomic_DNA"/>
</dbReference>
<gene>
    <name evidence="5" type="ORF">GCM10008964_12180</name>
</gene>
<dbReference type="NCBIfam" id="TIGR00254">
    <property type="entry name" value="GGDEF"/>
    <property type="match status" value="1"/>
</dbReference>
<evidence type="ECO:0000313" key="6">
    <source>
        <dbReference type="Proteomes" id="UP001501476"/>
    </source>
</evidence>
<sequence length="350" mass="38994">MSGQSHAHLNHKLILQFTLISLIAVASGTIFRPLFVELPSYFTVMGIINTVLIFSVYLFIRSHRFPAYEMAALFFVAVISIIPLIAISGGVNSQFAFLLPLYPIMATLFGSKKQSIIIGMGLLIAIILCTALGKFFVDLTGEAYNQTKSISRGFWLAMSVLVSTYFGLFFQNRYRALTNELEQLAQQDPLTSLLNRRGFDIKLKASLAAAKRQHAVLSILLIDIDFFKSINDRYGHDIGDTCLKYVADCLKHHIRQTDVLARFGGEEFILLLPDTSHKAAFTLAEKLRHVVSDLNLDELDQPLTVTIGIASTQLPHQHIDDIIKAADLALYQGKMNGRNRSELATDLSND</sequence>
<dbReference type="InterPro" id="IPR029787">
    <property type="entry name" value="Nucleotide_cyclase"/>
</dbReference>
<protein>
    <recommendedName>
        <fullName evidence="1">diguanylate cyclase</fullName>
        <ecNumber evidence="1">2.7.7.65</ecNumber>
    </recommendedName>
</protein>
<dbReference type="PANTHER" id="PTHR45138:SF9">
    <property type="entry name" value="DIGUANYLATE CYCLASE DGCM-RELATED"/>
    <property type="match status" value="1"/>
</dbReference>
<proteinExistence type="predicted"/>
<feature type="transmembrane region" description="Helical" evidence="3">
    <location>
        <begin position="149"/>
        <end position="170"/>
    </location>
</feature>
<reference evidence="6" key="1">
    <citation type="journal article" date="2019" name="Int. J. Syst. Evol. Microbiol.">
        <title>The Global Catalogue of Microorganisms (GCM) 10K type strain sequencing project: providing services to taxonomists for standard genome sequencing and annotation.</title>
        <authorList>
            <consortium name="The Broad Institute Genomics Platform"/>
            <consortium name="The Broad Institute Genome Sequencing Center for Infectious Disease"/>
            <person name="Wu L."/>
            <person name="Ma J."/>
        </authorList>
    </citation>
    <scope>NUCLEOTIDE SEQUENCE [LARGE SCALE GENOMIC DNA]</scope>
    <source>
        <strain evidence="6">JCM 6886</strain>
    </source>
</reference>
<feature type="transmembrane region" description="Helical" evidence="3">
    <location>
        <begin position="41"/>
        <end position="60"/>
    </location>
</feature>
<feature type="transmembrane region" description="Helical" evidence="3">
    <location>
        <begin position="116"/>
        <end position="137"/>
    </location>
</feature>
<organism evidence="5 6">
    <name type="scientific">Methylophaga marina</name>
    <dbReference type="NCBI Taxonomy" id="45495"/>
    <lineage>
        <taxon>Bacteria</taxon>
        <taxon>Pseudomonadati</taxon>
        <taxon>Pseudomonadota</taxon>
        <taxon>Gammaproteobacteria</taxon>
        <taxon>Thiotrichales</taxon>
        <taxon>Piscirickettsiaceae</taxon>
        <taxon>Methylophaga</taxon>
    </lineage>
</organism>
<evidence type="ECO:0000256" key="1">
    <source>
        <dbReference type="ARBA" id="ARBA00012528"/>
    </source>
</evidence>
<comment type="catalytic activity">
    <reaction evidence="2">
        <text>2 GTP = 3',3'-c-di-GMP + 2 diphosphate</text>
        <dbReference type="Rhea" id="RHEA:24898"/>
        <dbReference type="ChEBI" id="CHEBI:33019"/>
        <dbReference type="ChEBI" id="CHEBI:37565"/>
        <dbReference type="ChEBI" id="CHEBI:58805"/>
        <dbReference type="EC" id="2.7.7.65"/>
    </reaction>
</comment>
<dbReference type="Gene3D" id="3.30.70.270">
    <property type="match status" value="1"/>
</dbReference>
<evidence type="ECO:0000256" key="3">
    <source>
        <dbReference type="SAM" id="Phobius"/>
    </source>
</evidence>
<dbReference type="RefSeq" id="WP_343749598.1">
    <property type="nucleotide sequence ID" value="NZ_BAAADG010000004.1"/>
</dbReference>
<dbReference type="InterPro" id="IPR043128">
    <property type="entry name" value="Rev_trsase/Diguanyl_cyclase"/>
</dbReference>
<dbReference type="EC" id="2.7.7.65" evidence="1"/>